<name>A0A5J4QP54_9ZZZZ</name>
<evidence type="ECO:0000256" key="7">
    <source>
        <dbReference type="SAM" id="Phobius"/>
    </source>
</evidence>
<keyword evidence="4 7" id="KW-0812">Transmembrane</keyword>
<keyword evidence="6 7" id="KW-0472">Membrane</keyword>
<keyword evidence="5 7" id="KW-1133">Transmembrane helix</keyword>
<dbReference type="EMBL" id="SNRY01002958">
    <property type="protein sequence ID" value="KAA6322788.1"/>
    <property type="molecule type" value="Genomic_DNA"/>
</dbReference>
<feature type="transmembrane region" description="Helical" evidence="7">
    <location>
        <begin position="218"/>
        <end position="239"/>
    </location>
</feature>
<dbReference type="CDD" id="cd06261">
    <property type="entry name" value="TM_PBP2"/>
    <property type="match status" value="1"/>
</dbReference>
<sequence length="259" mass="28999">MKHIRKIIVNMLLGAFLVNLLWFVAARTLQINVLPDPVTVYAHLGDVWQRGMSVHLLTSLWRMTMGIIIAALIGTITAFGMMQSRVTGRLLEAFVYFAYPVPKLALLPVVMLLAGLGDAAKIIMIVLIILFQIIINVRDSLRNIPPESFFIVTSLGAGKWDVFHHIILPAILPDLLSTLRVATGTAISVLFVTETYGTDHGMGYFVVDAWMRINYTDMYAGIVILSMTGFLLFLLMDLLEAWLCKWRENSTSTPFMLPL</sequence>
<evidence type="ECO:0000259" key="8">
    <source>
        <dbReference type="PROSITE" id="PS50928"/>
    </source>
</evidence>
<protein>
    <submittedName>
        <fullName evidence="9">NitT/TauT family transport system permease protein</fullName>
    </submittedName>
</protein>
<dbReference type="Gene3D" id="1.10.3720.10">
    <property type="entry name" value="MetI-like"/>
    <property type="match status" value="1"/>
</dbReference>
<dbReference type="GO" id="GO:0005886">
    <property type="term" value="C:plasma membrane"/>
    <property type="evidence" value="ECO:0007669"/>
    <property type="project" value="UniProtKB-SubCell"/>
</dbReference>
<evidence type="ECO:0000256" key="3">
    <source>
        <dbReference type="ARBA" id="ARBA00022475"/>
    </source>
</evidence>
<proteinExistence type="predicted"/>
<dbReference type="Pfam" id="PF00528">
    <property type="entry name" value="BPD_transp_1"/>
    <property type="match status" value="1"/>
</dbReference>
<evidence type="ECO:0000256" key="6">
    <source>
        <dbReference type="ARBA" id="ARBA00023136"/>
    </source>
</evidence>
<dbReference type="AlphaFoldDB" id="A0A5J4QP54"/>
<feature type="transmembrane region" description="Helical" evidence="7">
    <location>
        <begin position="60"/>
        <end position="81"/>
    </location>
</feature>
<evidence type="ECO:0000256" key="2">
    <source>
        <dbReference type="ARBA" id="ARBA00022448"/>
    </source>
</evidence>
<evidence type="ECO:0000256" key="1">
    <source>
        <dbReference type="ARBA" id="ARBA00004651"/>
    </source>
</evidence>
<feature type="transmembrane region" description="Helical" evidence="7">
    <location>
        <begin position="7"/>
        <end position="25"/>
    </location>
</feature>
<comment type="subcellular location">
    <subcellularLocation>
        <location evidence="1">Cell membrane</location>
        <topology evidence="1">Multi-pass membrane protein</topology>
    </subcellularLocation>
</comment>
<feature type="domain" description="ABC transmembrane type-1" evidence="8">
    <location>
        <begin position="56"/>
        <end position="240"/>
    </location>
</feature>
<feature type="transmembrane region" description="Helical" evidence="7">
    <location>
        <begin position="119"/>
        <end position="137"/>
    </location>
</feature>
<reference evidence="9" key="1">
    <citation type="submission" date="2019-03" db="EMBL/GenBank/DDBJ databases">
        <title>Single cell metagenomics reveals metabolic interactions within the superorganism composed of flagellate Streblomastix strix and complex community of Bacteroidetes bacteria on its surface.</title>
        <authorList>
            <person name="Treitli S.C."/>
            <person name="Kolisko M."/>
            <person name="Husnik F."/>
            <person name="Keeling P."/>
            <person name="Hampl V."/>
        </authorList>
    </citation>
    <scope>NUCLEOTIDE SEQUENCE</scope>
    <source>
        <strain evidence="9">STM</strain>
    </source>
</reference>
<evidence type="ECO:0000313" key="9">
    <source>
        <dbReference type="EMBL" id="KAA6322788.1"/>
    </source>
</evidence>
<accession>A0A5J4QP54</accession>
<dbReference type="PANTHER" id="PTHR30151:SF0">
    <property type="entry name" value="ABC TRANSPORTER PERMEASE PROTEIN MJ0413-RELATED"/>
    <property type="match status" value="1"/>
</dbReference>
<feature type="transmembrane region" description="Helical" evidence="7">
    <location>
        <begin position="93"/>
        <end position="113"/>
    </location>
</feature>
<dbReference type="InterPro" id="IPR000515">
    <property type="entry name" value="MetI-like"/>
</dbReference>
<evidence type="ECO:0000256" key="4">
    <source>
        <dbReference type="ARBA" id="ARBA00022692"/>
    </source>
</evidence>
<dbReference type="PANTHER" id="PTHR30151">
    <property type="entry name" value="ALKANE SULFONATE ABC TRANSPORTER-RELATED, MEMBRANE SUBUNIT"/>
    <property type="match status" value="1"/>
</dbReference>
<gene>
    <name evidence="9" type="ORF">EZS27_027701</name>
</gene>
<dbReference type="PROSITE" id="PS50928">
    <property type="entry name" value="ABC_TM1"/>
    <property type="match status" value="1"/>
</dbReference>
<dbReference type="SUPFAM" id="SSF161098">
    <property type="entry name" value="MetI-like"/>
    <property type="match status" value="1"/>
</dbReference>
<comment type="caution">
    <text evidence="9">The sequence shown here is derived from an EMBL/GenBank/DDBJ whole genome shotgun (WGS) entry which is preliminary data.</text>
</comment>
<organism evidence="9">
    <name type="scientific">termite gut metagenome</name>
    <dbReference type="NCBI Taxonomy" id="433724"/>
    <lineage>
        <taxon>unclassified sequences</taxon>
        <taxon>metagenomes</taxon>
        <taxon>organismal metagenomes</taxon>
    </lineage>
</organism>
<dbReference type="GO" id="GO:0055085">
    <property type="term" value="P:transmembrane transport"/>
    <property type="evidence" value="ECO:0007669"/>
    <property type="project" value="InterPro"/>
</dbReference>
<evidence type="ECO:0000256" key="5">
    <source>
        <dbReference type="ARBA" id="ARBA00022989"/>
    </source>
</evidence>
<keyword evidence="3" id="KW-1003">Cell membrane</keyword>
<keyword evidence="2" id="KW-0813">Transport</keyword>
<dbReference type="InterPro" id="IPR035906">
    <property type="entry name" value="MetI-like_sf"/>
</dbReference>